<reference evidence="1" key="1">
    <citation type="submission" date="2020-08" db="EMBL/GenBank/DDBJ databases">
        <title>Multicomponent nature underlies the extraordinary mechanical properties of spider dragline silk.</title>
        <authorList>
            <person name="Kono N."/>
            <person name="Nakamura H."/>
            <person name="Mori M."/>
            <person name="Yoshida Y."/>
            <person name="Ohtoshi R."/>
            <person name="Malay A.D."/>
            <person name="Moran D.A.P."/>
            <person name="Tomita M."/>
            <person name="Numata K."/>
            <person name="Arakawa K."/>
        </authorList>
    </citation>
    <scope>NUCLEOTIDE SEQUENCE</scope>
</reference>
<gene>
    <name evidence="1" type="ORF">NPIL_519561</name>
</gene>
<dbReference type="Proteomes" id="UP000887013">
    <property type="component" value="Unassembled WGS sequence"/>
</dbReference>
<evidence type="ECO:0000313" key="2">
    <source>
        <dbReference type="Proteomes" id="UP000887013"/>
    </source>
</evidence>
<comment type="caution">
    <text evidence="1">The sequence shown here is derived from an EMBL/GenBank/DDBJ whole genome shotgun (WGS) entry which is preliminary data.</text>
</comment>
<proteinExistence type="predicted"/>
<sequence length="149" mass="16619">MSSNVGKIIKGSTAFCSVTHAELSSDLRLLKIYLLVNGSMSLSYENQTAEISSINNILARNSKYSLDDGDHLYSTTPNVPRCFYKSNTMALMRGNNMIFYVNSSTLAYNYEGNPITHATYVLHSRFLKFAKGGGIDHRTSRMLSERSTI</sequence>
<organism evidence="1 2">
    <name type="scientific">Nephila pilipes</name>
    <name type="common">Giant wood spider</name>
    <name type="synonym">Nephila maculata</name>
    <dbReference type="NCBI Taxonomy" id="299642"/>
    <lineage>
        <taxon>Eukaryota</taxon>
        <taxon>Metazoa</taxon>
        <taxon>Ecdysozoa</taxon>
        <taxon>Arthropoda</taxon>
        <taxon>Chelicerata</taxon>
        <taxon>Arachnida</taxon>
        <taxon>Araneae</taxon>
        <taxon>Araneomorphae</taxon>
        <taxon>Entelegynae</taxon>
        <taxon>Araneoidea</taxon>
        <taxon>Nephilidae</taxon>
        <taxon>Nephila</taxon>
    </lineage>
</organism>
<keyword evidence="2" id="KW-1185">Reference proteome</keyword>
<dbReference type="AlphaFoldDB" id="A0A8X6R332"/>
<protein>
    <submittedName>
        <fullName evidence="1">Uncharacterized protein</fullName>
    </submittedName>
</protein>
<evidence type="ECO:0000313" key="1">
    <source>
        <dbReference type="EMBL" id="GFU44512.1"/>
    </source>
</evidence>
<accession>A0A8X6R332</accession>
<name>A0A8X6R332_NEPPI</name>
<dbReference type="EMBL" id="BMAW01132702">
    <property type="protein sequence ID" value="GFU44512.1"/>
    <property type="molecule type" value="Genomic_DNA"/>
</dbReference>